<keyword evidence="3" id="KW-1003">Cell membrane</keyword>
<proteinExistence type="inferred from homology"/>
<keyword evidence="4 7" id="KW-0812">Transmembrane</keyword>
<evidence type="ECO:0000256" key="6">
    <source>
        <dbReference type="ARBA" id="ARBA00023136"/>
    </source>
</evidence>
<feature type="transmembrane region" description="Helical" evidence="7">
    <location>
        <begin position="287"/>
        <end position="308"/>
    </location>
</feature>
<feature type="transmembrane region" description="Helical" evidence="7">
    <location>
        <begin position="314"/>
        <end position="336"/>
    </location>
</feature>
<evidence type="ECO:0000256" key="1">
    <source>
        <dbReference type="ARBA" id="ARBA00004651"/>
    </source>
</evidence>
<dbReference type="PANTHER" id="PTHR33406">
    <property type="entry name" value="MEMBRANE PROTEIN MJ1562-RELATED"/>
    <property type="match status" value="1"/>
</dbReference>
<feature type="transmembrane region" description="Helical" evidence="7">
    <location>
        <begin position="239"/>
        <end position="258"/>
    </location>
</feature>
<evidence type="ECO:0000256" key="3">
    <source>
        <dbReference type="ARBA" id="ARBA00022475"/>
    </source>
</evidence>
<evidence type="ECO:0000256" key="4">
    <source>
        <dbReference type="ARBA" id="ARBA00022692"/>
    </source>
</evidence>
<feature type="transmembrane region" description="Helical" evidence="7">
    <location>
        <begin position="969"/>
        <end position="992"/>
    </location>
</feature>
<feature type="transmembrane region" description="Helical" evidence="7">
    <location>
        <begin position="998"/>
        <end position="1025"/>
    </location>
</feature>
<feature type="domain" description="Membrane transport protein MMPL" evidence="8">
    <location>
        <begin position="42"/>
        <end position="369"/>
    </location>
</feature>
<dbReference type="Proteomes" id="UP000810207">
    <property type="component" value="Unassembled WGS sequence"/>
</dbReference>
<dbReference type="Pfam" id="PF03176">
    <property type="entry name" value="MMPL"/>
    <property type="match status" value="2"/>
</dbReference>
<protein>
    <submittedName>
        <fullName evidence="9">RND superfamily putative drug exporter</fullName>
    </submittedName>
</protein>
<dbReference type="SUPFAM" id="SSF82866">
    <property type="entry name" value="Multidrug efflux transporter AcrB transmembrane domain"/>
    <property type="match status" value="2"/>
</dbReference>
<dbReference type="RefSeq" id="WP_211081566.1">
    <property type="nucleotide sequence ID" value="NZ_CBCSLC010000019.1"/>
</dbReference>
<comment type="similarity">
    <text evidence="2">Belongs to the resistance-nodulation-cell division (RND) (TC 2.A.6) family. MmpL subfamily.</text>
</comment>
<feature type="transmembrane region" description="Helical" evidence="7">
    <location>
        <begin position="183"/>
        <end position="199"/>
    </location>
</feature>
<dbReference type="Gene3D" id="1.10.287.950">
    <property type="entry name" value="Methyl-accepting chemotaxis protein"/>
    <property type="match status" value="1"/>
</dbReference>
<feature type="transmembrane region" description="Helical" evidence="7">
    <location>
        <begin position="868"/>
        <end position="887"/>
    </location>
</feature>
<accession>A0ABS4RQ90</accession>
<evidence type="ECO:0000259" key="8">
    <source>
        <dbReference type="Pfam" id="PF03176"/>
    </source>
</evidence>
<feature type="transmembrane region" description="Helical" evidence="7">
    <location>
        <begin position="206"/>
        <end position="227"/>
    </location>
</feature>
<dbReference type="InterPro" id="IPR050545">
    <property type="entry name" value="Mycobact_MmpL"/>
</dbReference>
<evidence type="ECO:0000256" key="5">
    <source>
        <dbReference type="ARBA" id="ARBA00022989"/>
    </source>
</evidence>
<comment type="caution">
    <text evidence="9">The sequence shown here is derived from an EMBL/GenBank/DDBJ whole genome shotgun (WGS) entry which is preliminary data.</text>
</comment>
<evidence type="ECO:0000256" key="2">
    <source>
        <dbReference type="ARBA" id="ARBA00010157"/>
    </source>
</evidence>
<dbReference type="SUPFAM" id="SSF58104">
    <property type="entry name" value="Methyl-accepting chemotaxis protein (MCP) signaling domain"/>
    <property type="match status" value="1"/>
</dbReference>
<gene>
    <name evidence="9" type="ORF">J2Z28_001229</name>
</gene>
<feature type="transmembrane region" description="Helical" evidence="7">
    <location>
        <begin position="894"/>
        <end position="916"/>
    </location>
</feature>
<name>A0ABS4RQ90_PAEXY</name>
<comment type="subcellular location">
    <subcellularLocation>
        <location evidence="1">Cell membrane</location>
        <topology evidence="1">Multi-pass membrane protein</topology>
    </subcellularLocation>
</comment>
<sequence>MNKLRNPRTISLIFWILITLVSVVAMPDFGQLVKEKGQISIPETAQSQVAATMLRDMDKDSGNTYSIIAVFNSGEDTQALTNQQKTEIESVLSNLKNQKKQLNIETITSHLDGEEQADRLISEDQTTILTQITVTKDENIPLSEVISLLKESTTIPDVDTYLTGADLIDDDFGKSIEDGVQKTEIIAIIFILVILIIIFRSPIIPVISLLTVGISYVVSLAIVGYLVDWFNFPFSNFTQIFMVVILFGIGTDYNILLYTRFKEELSRQDGDVILATKTTFKTAGRTVLYSGIAVFIGFLSLLLAKFQLYQATSAVAIAVAVLIIVLNTLNPFFMVVMGKKMFWPSKNFEGHADSRLWGFLSRQSVRRPFLAIILVAVISVPLLFSYSNRLSYNDLFEVNNDYNSKQGINLIMEHYAPGFSAPTTLVVQSEQAMDNQTLLKALDDLTDKMSKVKGVSEVYSVTRPTGVRIKELYINDQAEELNQGIGKANDGVSEINEGLSSAAGQLQSSNDLSNVQLLIDGTSRLQVGVNALGDAMNQVSDGLNNGEEGAETLKNGLTTLKGKVGVLSKGASDLQKGYTQLEQGFGSFRGTFTSIKTAIKGALDAYAQIEGSMTSLIVNHPELQQEEDAVQVISISQAAQTELNALYTQLDPLMQQYNGAMDSFKEANESMAQISGGLTQVAVGVGQLEYGAGELSKGLATGANGTQQIAGKTLEVKDGLGQINEGQSQLLSGLNDLQDKMGELKSGLTESTKGLSDVSKGLGDAEVYLAHLGQSDAAKSFYIPEEVLKGEEFLSSLDMYMSSDRKTAEISIILTDNPYSKEAMDVVQNLNKQLETALVGTDLSEAKVALGGIPSQNLDMKELSGGDLNRTSMIMLIGIGLILLFIIRSFWQTVIIIGALFLTYYVALGLNELLVVGPLGVDYLSWNVPFFSLIMIVTLGVDYSIFLMMKYREIEGDPIHKITEASRNIGGVVISAAVILGGTFAALIPSGVVTLIEVAISVIIGLVLLSFVMLPILLPALISLLHKLKNWGSGSDPIKK</sequence>
<feature type="transmembrane region" description="Helical" evidence="7">
    <location>
        <begin position="928"/>
        <end position="948"/>
    </location>
</feature>
<feature type="transmembrane region" description="Helical" evidence="7">
    <location>
        <begin position="369"/>
        <end position="386"/>
    </location>
</feature>
<organism evidence="9 10">
    <name type="scientific">Paenibacillus xylanexedens</name>
    <dbReference type="NCBI Taxonomy" id="528191"/>
    <lineage>
        <taxon>Bacteria</taxon>
        <taxon>Bacillati</taxon>
        <taxon>Bacillota</taxon>
        <taxon>Bacilli</taxon>
        <taxon>Bacillales</taxon>
        <taxon>Paenibacillaceae</taxon>
        <taxon>Paenibacillus</taxon>
    </lineage>
</organism>
<keyword evidence="6 7" id="KW-0472">Membrane</keyword>
<evidence type="ECO:0000313" key="10">
    <source>
        <dbReference type="Proteomes" id="UP000810207"/>
    </source>
</evidence>
<keyword evidence="10" id="KW-1185">Reference proteome</keyword>
<evidence type="ECO:0000256" key="7">
    <source>
        <dbReference type="SAM" id="Phobius"/>
    </source>
</evidence>
<dbReference type="EMBL" id="JAGIKV010000003">
    <property type="protein sequence ID" value="MBP2244616.1"/>
    <property type="molecule type" value="Genomic_DNA"/>
</dbReference>
<dbReference type="InterPro" id="IPR004869">
    <property type="entry name" value="MMPL_dom"/>
</dbReference>
<feature type="domain" description="Membrane transport protein MMPL" evidence="8">
    <location>
        <begin position="797"/>
        <end position="1027"/>
    </location>
</feature>
<reference evidence="9 10" key="1">
    <citation type="submission" date="2021-03" db="EMBL/GenBank/DDBJ databases">
        <title>Genomic Encyclopedia of Type Strains, Phase IV (KMG-IV): sequencing the most valuable type-strain genomes for metagenomic binning, comparative biology and taxonomic classification.</title>
        <authorList>
            <person name="Goeker M."/>
        </authorList>
    </citation>
    <scope>NUCLEOTIDE SEQUENCE [LARGE SCALE GENOMIC DNA]</scope>
    <source>
        <strain evidence="9 10">DSM 21292</strain>
    </source>
</reference>
<keyword evidence="5 7" id="KW-1133">Transmembrane helix</keyword>
<dbReference type="PANTHER" id="PTHR33406:SF6">
    <property type="entry name" value="MEMBRANE PROTEIN YDGH-RELATED"/>
    <property type="match status" value="1"/>
</dbReference>
<dbReference type="Gene3D" id="1.20.1640.10">
    <property type="entry name" value="Multidrug efflux transporter AcrB transmembrane domain"/>
    <property type="match status" value="2"/>
</dbReference>
<evidence type="ECO:0000313" key="9">
    <source>
        <dbReference type="EMBL" id="MBP2244616.1"/>
    </source>
</evidence>